<protein>
    <submittedName>
        <fullName evidence="2">Uncharacterized protein</fullName>
    </submittedName>
</protein>
<keyword evidence="3" id="KW-1185">Reference proteome</keyword>
<reference evidence="2" key="2">
    <citation type="journal article" date="2023" name="Int. J. Mol. Sci.">
        <title>De Novo Assembly and Annotation of 11 Diverse Shrub Willow (Salix) Genomes Reveals Novel Gene Organization in Sex-Linked Regions.</title>
        <authorList>
            <person name="Hyden B."/>
            <person name="Feng K."/>
            <person name="Yates T.B."/>
            <person name="Jawdy S."/>
            <person name="Cereghino C."/>
            <person name="Smart L.B."/>
            <person name="Muchero W."/>
        </authorList>
    </citation>
    <scope>NUCLEOTIDE SEQUENCE</scope>
    <source>
        <tissue evidence="2">Shoot tip</tissue>
    </source>
</reference>
<reference evidence="2" key="1">
    <citation type="submission" date="2022-11" db="EMBL/GenBank/DDBJ databases">
        <authorList>
            <person name="Hyden B.L."/>
            <person name="Feng K."/>
            <person name="Yates T."/>
            <person name="Jawdy S."/>
            <person name="Smart L.B."/>
            <person name="Muchero W."/>
        </authorList>
    </citation>
    <scope>NUCLEOTIDE SEQUENCE</scope>
    <source>
        <tissue evidence="2">Shoot tip</tissue>
    </source>
</reference>
<dbReference type="EMBL" id="JAPFFK010000013">
    <property type="protein sequence ID" value="KAJ6725566.1"/>
    <property type="molecule type" value="Genomic_DNA"/>
</dbReference>
<gene>
    <name evidence="2" type="ORF">OIU79_003853</name>
</gene>
<feature type="compositionally biased region" description="Polar residues" evidence="1">
    <location>
        <begin position="36"/>
        <end position="49"/>
    </location>
</feature>
<evidence type="ECO:0000313" key="2">
    <source>
        <dbReference type="EMBL" id="KAJ6725566.1"/>
    </source>
</evidence>
<organism evidence="2 3">
    <name type="scientific">Salix purpurea</name>
    <name type="common">Purple osier willow</name>
    <dbReference type="NCBI Taxonomy" id="77065"/>
    <lineage>
        <taxon>Eukaryota</taxon>
        <taxon>Viridiplantae</taxon>
        <taxon>Streptophyta</taxon>
        <taxon>Embryophyta</taxon>
        <taxon>Tracheophyta</taxon>
        <taxon>Spermatophyta</taxon>
        <taxon>Magnoliopsida</taxon>
        <taxon>eudicotyledons</taxon>
        <taxon>Gunneridae</taxon>
        <taxon>Pentapetalae</taxon>
        <taxon>rosids</taxon>
        <taxon>fabids</taxon>
        <taxon>Malpighiales</taxon>
        <taxon>Salicaceae</taxon>
        <taxon>Saliceae</taxon>
        <taxon>Salix</taxon>
    </lineage>
</organism>
<dbReference type="Proteomes" id="UP001151532">
    <property type="component" value="Chromosome 8"/>
</dbReference>
<feature type="non-terminal residue" evidence="2">
    <location>
        <position position="140"/>
    </location>
</feature>
<comment type="caution">
    <text evidence="2">The sequence shown here is derived from an EMBL/GenBank/DDBJ whole genome shotgun (WGS) entry which is preliminary data.</text>
</comment>
<proteinExistence type="predicted"/>
<accession>A0A9Q0U8U4</accession>
<dbReference type="AlphaFoldDB" id="A0A9Q0U8U4"/>
<feature type="region of interest" description="Disordered" evidence="1">
    <location>
        <begin position="61"/>
        <end position="92"/>
    </location>
</feature>
<sequence length="140" mass="16092">MTQGMYMHKKKVKNINEGSLPLSTYHQEGKQRKQGRSQSPLMETRGCSSLAQGPAAFPCQVYEHGPHELQQPRPKQRHKQRQTSTQPSLMNSFCDISFPQRKCIICKGGERKRGERGRERALPCWPLCLYRSSFSVEEDV</sequence>
<evidence type="ECO:0000313" key="3">
    <source>
        <dbReference type="Proteomes" id="UP001151532"/>
    </source>
</evidence>
<evidence type="ECO:0000256" key="1">
    <source>
        <dbReference type="SAM" id="MobiDB-lite"/>
    </source>
</evidence>
<feature type="region of interest" description="Disordered" evidence="1">
    <location>
        <begin position="1"/>
        <end position="49"/>
    </location>
</feature>
<name>A0A9Q0U8U4_SALPP</name>